<dbReference type="AlphaFoldDB" id="A0A6P1TGY6"/>
<evidence type="ECO:0000313" key="3">
    <source>
        <dbReference type="Proteomes" id="UP000464314"/>
    </source>
</evidence>
<protein>
    <submittedName>
        <fullName evidence="2">GNAT family N-acetyltransferase</fullName>
    </submittedName>
</protein>
<dbReference type="EMBL" id="CP048000">
    <property type="protein sequence ID" value="QHQ59567.1"/>
    <property type="molecule type" value="Genomic_DNA"/>
</dbReference>
<dbReference type="InterPro" id="IPR016181">
    <property type="entry name" value="Acyl_CoA_acyltransferase"/>
</dbReference>
<evidence type="ECO:0000313" key="2">
    <source>
        <dbReference type="EMBL" id="QHQ59567.1"/>
    </source>
</evidence>
<keyword evidence="3" id="KW-1185">Reference proteome</keyword>
<feature type="domain" description="N-acetyltransferase" evidence="1">
    <location>
        <begin position="167"/>
        <end position="309"/>
    </location>
</feature>
<dbReference type="CDD" id="cd04301">
    <property type="entry name" value="NAT_SF"/>
    <property type="match status" value="1"/>
</dbReference>
<proteinExistence type="predicted"/>
<dbReference type="InterPro" id="IPR000182">
    <property type="entry name" value="GNAT_dom"/>
</dbReference>
<dbReference type="SUPFAM" id="SSF55729">
    <property type="entry name" value="Acyl-CoA N-acyltransferases (Nat)"/>
    <property type="match status" value="1"/>
</dbReference>
<dbReference type="KEGG" id="anr:Ana3638_01105"/>
<evidence type="ECO:0000259" key="1">
    <source>
        <dbReference type="PROSITE" id="PS51186"/>
    </source>
</evidence>
<keyword evidence="2" id="KW-0808">Transferase</keyword>
<gene>
    <name evidence="2" type="ORF">Ana3638_01105</name>
</gene>
<dbReference type="PROSITE" id="PS51186">
    <property type="entry name" value="GNAT"/>
    <property type="match status" value="1"/>
</dbReference>
<organism evidence="2 3">
    <name type="scientific">Anaerocolumna sedimenticola</name>
    <dbReference type="NCBI Taxonomy" id="2696063"/>
    <lineage>
        <taxon>Bacteria</taxon>
        <taxon>Bacillati</taxon>
        <taxon>Bacillota</taxon>
        <taxon>Clostridia</taxon>
        <taxon>Lachnospirales</taxon>
        <taxon>Lachnospiraceae</taxon>
        <taxon>Anaerocolumna</taxon>
    </lineage>
</organism>
<dbReference type="GO" id="GO:0016747">
    <property type="term" value="F:acyltransferase activity, transferring groups other than amino-acyl groups"/>
    <property type="evidence" value="ECO:0007669"/>
    <property type="project" value="InterPro"/>
</dbReference>
<dbReference type="Gene3D" id="3.40.630.30">
    <property type="match status" value="1"/>
</dbReference>
<sequence>MNDHKLDNEIVEKWIGTKCHYPEEKELCNFYVKMNRDNRNNHSRVIWEFIRNAPCLEEFHLDKFKMWKENEQVVCVARPMSPWLGEVVIDNRCSTEKTLYDIIRYVEDNLSIKQENQNYIFLVVLNQEEVFNQLLQNAGYEKLSLTTGTLQYNLQKEINQVTLGNGFSIHPLSEVFDFDQLSKLIWLGFHYEGDIPKINDEVKLSIKHAWLNYNRDICSVVLDKNGEYASFCGFWYDEMTQTAYLEPMVTLEKYRNMGLGKAAVINSLRILQKCGCKRAFVDPDEEPYNYYIKIGFERFEYARYYQKTF</sequence>
<dbReference type="Proteomes" id="UP000464314">
    <property type="component" value="Chromosome"/>
</dbReference>
<reference evidence="2 3" key="1">
    <citation type="submission" date="2020-01" db="EMBL/GenBank/DDBJ databases">
        <title>Genome analysis of Anaerocolumna sp. CBA3638.</title>
        <authorList>
            <person name="Kim J."/>
            <person name="Roh S.W."/>
        </authorList>
    </citation>
    <scope>NUCLEOTIDE SEQUENCE [LARGE SCALE GENOMIC DNA]</scope>
    <source>
        <strain evidence="2 3">CBA3638</strain>
    </source>
</reference>
<name>A0A6P1TGY6_9FIRM</name>
<dbReference type="RefSeq" id="WP_161836262.1">
    <property type="nucleotide sequence ID" value="NZ_CP048000.1"/>
</dbReference>
<dbReference type="Pfam" id="PF00583">
    <property type="entry name" value="Acetyltransf_1"/>
    <property type="match status" value="1"/>
</dbReference>
<accession>A0A6P1TGY6</accession>